<evidence type="ECO:0000256" key="6">
    <source>
        <dbReference type="ARBA" id="ARBA00023306"/>
    </source>
</evidence>
<evidence type="ECO:0000256" key="7">
    <source>
        <dbReference type="SAM" id="MobiDB-lite"/>
    </source>
</evidence>
<proteinExistence type="predicted"/>
<dbReference type="InterPro" id="IPR022031">
    <property type="entry name" value="Rif1_N"/>
</dbReference>
<feature type="compositionally biased region" description="Basic and acidic residues" evidence="7">
    <location>
        <begin position="1104"/>
        <end position="1120"/>
    </location>
</feature>
<keyword evidence="6" id="KW-0131">Cell cycle</keyword>
<reference evidence="9" key="1">
    <citation type="submission" date="2020-09" db="EMBL/GenBank/DDBJ databases">
        <title>Genome-Enabled Discovery of Anthraquinone Biosynthesis in Senna tora.</title>
        <authorList>
            <person name="Kang S.-H."/>
            <person name="Pandey R.P."/>
            <person name="Lee C.-M."/>
            <person name="Sim J.-S."/>
            <person name="Jeong J.-T."/>
            <person name="Choi B.-S."/>
            <person name="Jung M."/>
            <person name="Ginzburg D."/>
            <person name="Zhao K."/>
            <person name="Won S.Y."/>
            <person name="Oh T.-J."/>
            <person name="Yu Y."/>
            <person name="Kim N.-H."/>
            <person name="Lee O.R."/>
            <person name="Lee T.-H."/>
            <person name="Bashyal P."/>
            <person name="Kim T.-S."/>
            <person name="Lee W.-H."/>
            <person name="Kawkins C."/>
            <person name="Kim C.-K."/>
            <person name="Kim J.S."/>
            <person name="Ahn B.O."/>
            <person name="Rhee S.Y."/>
            <person name="Sohng J.K."/>
        </authorList>
    </citation>
    <scope>NUCLEOTIDE SEQUENCE</scope>
    <source>
        <tissue evidence="9">Leaf</tissue>
    </source>
</reference>
<dbReference type="GO" id="GO:0005634">
    <property type="term" value="C:nucleus"/>
    <property type="evidence" value="ECO:0007669"/>
    <property type="project" value="UniProtKB-SubCell"/>
</dbReference>
<keyword evidence="3" id="KW-0158">Chromosome</keyword>
<dbReference type="PANTHER" id="PTHR22928">
    <property type="entry name" value="TELOMERE-ASSOCIATED PROTEIN RIF1"/>
    <property type="match status" value="1"/>
</dbReference>
<dbReference type="InterPro" id="IPR016024">
    <property type="entry name" value="ARM-type_fold"/>
</dbReference>
<comment type="subcellular location">
    <subcellularLocation>
        <location evidence="2">Chromosome</location>
        <location evidence="2">Telomere</location>
    </subcellularLocation>
    <subcellularLocation>
        <location evidence="1">Nucleus</location>
    </subcellularLocation>
</comment>
<evidence type="ECO:0000256" key="4">
    <source>
        <dbReference type="ARBA" id="ARBA00022895"/>
    </source>
</evidence>
<evidence type="ECO:0000256" key="2">
    <source>
        <dbReference type="ARBA" id="ARBA00004574"/>
    </source>
</evidence>
<gene>
    <name evidence="9" type="ORF">G2W53_038590</name>
</gene>
<dbReference type="OrthoDB" id="5399929at2759"/>
<dbReference type="SUPFAM" id="SSF48371">
    <property type="entry name" value="ARM repeat"/>
    <property type="match status" value="1"/>
</dbReference>
<dbReference type="AlphaFoldDB" id="A0A834SZP9"/>
<comment type="caution">
    <text evidence="9">The sequence shown here is derived from an EMBL/GenBank/DDBJ whole genome shotgun (WGS) entry which is preliminary data.</text>
</comment>
<dbReference type="Proteomes" id="UP000634136">
    <property type="component" value="Unassembled WGS sequence"/>
</dbReference>
<name>A0A834SZP9_9FABA</name>
<dbReference type="GO" id="GO:0000781">
    <property type="term" value="C:chromosome, telomeric region"/>
    <property type="evidence" value="ECO:0007669"/>
    <property type="project" value="UniProtKB-SubCell"/>
</dbReference>
<evidence type="ECO:0000256" key="5">
    <source>
        <dbReference type="ARBA" id="ARBA00023242"/>
    </source>
</evidence>
<evidence type="ECO:0000259" key="8">
    <source>
        <dbReference type="Pfam" id="PF12231"/>
    </source>
</evidence>
<evidence type="ECO:0000313" key="9">
    <source>
        <dbReference type="EMBL" id="KAF7806429.1"/>
    </source>
</evidence>
<sequence length="1130" mass="127658">MSNSSDDIHRIKSLIASDDESNKSLGYSTLLHFQQHSAHNPSSIQSLAECSQSLICSIVTDVSDDDEEVAAQALKCLGFMIYHPLIVATLRVDDVNLVLESLAKLITTTKLKSACNLGAWCISVQQLGASCLANHFHSLILAIVHALDNPMGSLSTTFEAIQAVIKLAAQLSKKMRNLSHIWAPPIYRRLLSTDKRERDASERCLLKIRSTVIPPSLDLSKVIVKDMKRKLLIGTKNLLDQGMKIPAIQAWGWFVRMLGSHALKNRHLVNDMLKIPERTFTDIDYQVQIATQVAWEGLIDALIHCPIMASQKNTPSRENFHEEQHKLRHHNCDIEANGFSKSIKLIMTPLIGIMSSKCDISVQSSCLNTWCYLLHKLDTFVNEPLVIKIAIGPILEVIFQNGPDDKSIWLWNVGLDLLTDSVLQKCGDVSYQSTNQVRPRVSEVGPSLSGKCSWKQHSVKWLPWDISQLDFYLSMIFVLIRQASGIAVTCEHRSAVYEAALKLFISVLKGVQMDLTNPSVNYDCIMWCLNSLLSFMKKVCEDLYSDSSENCDLYYISIQFVDAISKELGPSILGSPLYKFALDLDFLDNLQSVDHVKHLNFQSVSCVSYMEKVSPLIYLTSLYFHLRIQLARQFPNSDCNSQGMYEYFKFLFSSADPLESLLTCVGLLYKHVQPIHLNIWIIVARGLKHSVDDAKCKSLQEVMSDSAGYSSLCHLLLYPLVVHSDIQNVGKYPILSERLPMLELIIQTWKSLYGFLSISEFRCSEATNFSEDICWLLIGFLDENASILESSTDINLTCKNMDLGLLYLSGNLMICILEQIQTSELIAGKIQCQSGGDSKISCGVENCLKFAARYMNLLRIMKVTDPPTGFIGTSRAASALACFVSCLHRKQDILLFLEIMTTPLLQWLSNKEMQDEGTNDQLQLMWTEILSCLRRSQPPINFGSAFLKLYEPLFEKTLDHPYPSISEPTINFWNSTFAQQYILDFPPSLLHVLDKLSRNGKLKLQKRSLPFLQKCHSHKEVHDALKGYKVTSKQSSTSKRVELLLDCRNHPEQKKAPLPLNLKRKRLELTEHQKEVKRAQQGRERDSGGHGPGIRTYTNLDFSQGHEDSQESQEDVRDSESILQMLRKAI</sequence>
<evidence type="ECO:0000256" key="3">
    <source>
        <dbReference type="ARBA" id="ARBA00022454"/>
    </source>
</evidence>
<dbReference type="GO" id="GO:0000723">
    <property type="term" value="P:telomere maintenance"/>
    <property type="evidence" value="ECO:0007669"/>
    <property type="project" value="TreeGrafter"/>
</dbReference>
<dbReference type="Pfam" id="PF12231">
    <property type="entry name" value="Rif1_N"/>
    <property type="match status" value="1"/>
</dbReference>
<feature type="compositionally biased region" description="Basic and acidic residues" evidence="7">
    <location>
        <begin position="1073"/>
        <end position="1088"/>
    </location>
</feature>
<organism evidence="9 10">
    <name type="scientific">Senna tora</name>
    <dbReference type="NCBI Taxonomy" id="362788"/>
    <lineage>
        <taxon>Eukaryota</taxon>
        <taxon>Viridiplantae</taxon>
        <taxon>Streptophyta</taxon>
        <taxon>Embryophyta</taxon>
        <taxon>Tracheophyta</taxon>
        <taxon>Spermatophyta</taxon>
        <taxon>Magnoliopsida</taxon>
        <taxon>eudicotyledons</taxon>
        <taxon>Gunneridae</taxon>
        <taxon>Pentapetalae</taxon>
        <taxon>rosids</taxon>
        <taxon>fabids</taxon>
        <taxon>Fabales</taxon>
        <taxon>Fabaceae</taxon>
        <taxon>Caesalpinioideae</taxon>
        <taxon>Cassia clade</taxon>
        <taxon>Senna</taxon>
    </lineage>
</organism>
<evidence type="ECO:0000313" key="10">
    <source>
        <dbReference type="Proteomes" id="UP000634136"/>
    </source>
</evidence>
<protein>
    <submittedName>
        <fullName evidence="9">Telomere-associated protein RIF1</fullName>
    </submittedName>
</protein>
<keyword evidence="4" id="KW-0779">Telomere</keyword>
<keyword evidence="5" id="KW-0539">Nucleus</keyword>
<dbReference type="EMBL" id="JAAIUW010000012">
    <property type="protein sequence ID" value="KAF7806429.1"/>
    <property type="molecule type" value="Genomic_DNA"/>
</dbReference>
<accession>A0A834SZP9</accession>
<dbReference type="PANTHER" id="PTHR22928:SF3">
    <property type="entry name" value="TELOMERE-ASSOCIATED PROTEIN RIF1"/>
    <property type="match status" value="1"/>
</dbReference>
<evidence type="ECO:0000256" key="1">
    <source>
        <dbReference type="ARBA" id="ARBA00004123"/>
    </source>
</evidence>
<feature type="domain" description="Telomere-associated protein Rif1 N-terminal" evidence="8">
    <location>
        <begin position="16"/>
        <end position="350"/>
    </location>
</feature>
<feature type="region of interest" description="Disordered" evidence="7">
    <location>
        <begin position="1073"/>
        <end position="1120"/>
    </location>
</feature>
<keyword evidence="10" id="KW-1185">Reference proteome</keyword>